<evidence type="ECO:0000313" key="1">
    <source>
        <dbReference type="EMBL" id="EXJ82282.1"/>
    </source>
</evidence>
<gene>
    <name evidence="1" type="ORF">A1O3_06095</name>
</gene>
<dbReference type="RefSeq" id="XP_007734405.1">
    <property type="nucleotide sequence ID" value="XM_007736215.1"/>
</dbReference>
<proteinExistence type="predicted"/>
<dbReference type="AlphaFoldDB" id="W9XP09"/>
<name>W9XP09_9EURO</name>
<reference evidence="1 2" key="1">
    <citation type="submission" date="2013-03" db="EMBL/GenBank/DDBJ databases">
        <title>The Genome Sequence of Capronia epimyces CBS 606.96.</title>
        <authorList>
            <consortium name="The Broad Institute Genomics Platform"/>
            <person name="Cuomo C."/>
            <person name="de Hoog S."/>
            <person name="Gorbushina A."/>
            <person name="Walker B."/>
            <person name="Young S.K."/>
            <person name="Zeng Q."/>
            <person name="Gargeya S."/>
            <person name="Fitzgerald M."/>
            <person name="Haas B."/>
            <person name="Abouelleil A."/>
            <person name="Allen A.W."/>
            <person name="Alvarado L."/>
            <person name="Arachchi H.M."/>
            <person name="Berlin A.M."/>
            <person name="Chapman S.B."/>
            <person name="Gainer-Dewar J."/>
            <person name="Goldberg J."/>
            <person name="Griggs A."/>
            <person name="Gujja S."/>
            <person name="Hansen M."/>
            <person name="Howarth C."/>
            <person name="Imamovic A."/>
            <person name="Ireland A."/>
            <person name="Larimer J."/>
            <person name="McCowan C."/>
            <person name="Murphy C."/>
            <person name="Pearson M."/>
            <person name="Poon T.W."/>
            <person name="Priest M."/>
            <person name="Roberts A."/>
            <person name="Saif S."/>
            <person name="Shea T."/>
            <person name="Sisk P."/>
            <person name="Sykes S."/>
            <person name="Wortman J."/>
            <person name="Nusbaum C."/>
            <person name="Birren B."/>
        </authorList>
    </citation>
    <scope>NUCLEOTIDE SEQUENCE [LARGE SCALE GENOMIC DNA]</scope>
    <source>
        <strain evidence="1 2">CBS 606.96</strain>
    </source>
</reference>
<sequence length="109" mass="11691">MLPVVLETDGISIFIALFRALVDDMVQRFVAAGVNCREWKATDAVPARLLVVNADIVTDLGLSRRHEAGARGGNFVVSLLTSAIPCSWTATGVRNLPPEGLPDSIQSMK</sequence>
<dbReference type="Proteomes" id="UP000019478">
    <property type="component" value="Unassembled WGS sequence"/>
</dbReference>
<dbReference type="GeneID" id="19170205"/>
<keyword evidence="2" id="KW-1185">Reference proteome</keyword>
<dbReference type="OrthoDB" id="4160772at2759"/>
<protein>
    <submittedName>
        <fullName evidence="1">Uncharacterized protein</fullName>
    </submittedName>
</protein>
<organism evidence="1 2">
    <name type="scientific">Capronia epimyces CBS 606.96</name>
    <dbReference type="NCBI Taxonomy" id="1182542"/>
    <lineage>
        <taxon>Eukaryota</taxon>
        <taxon>Fungi</taxon>
        <taxon>Dikarya</taxon>
        <taxon>Ascomycota</taxon>
        <taxon>Pezizomycotina</taxon>
        <taxon>Eurotiomycetes</taxon>
        <taxon>Chaetothyriomycetidae</taxon>
        <taxon>Chaetothyriales</taxon>
        <taxon>Herpotrichiellaceae</taxon>
        <taxon>Capronia</taxon>
    </lineage>
</organism>
<dbReference type="EMBL" id="AMGY01000005">
    <property type="protein sequence ID" value="EXJ82282.1"/>
    <property type="molecule type" value="Genomic_DNA"/>
</dbReference>
<comment type="caution">
    <text evidence="1">The sequence shown here is derived from an EMBL/GenBank/DDBJ whole genome shotgun (WGS) entry which is preliminary data.</text>
</comment>
<evidence type="ECO:0000313" key="2">
    <source>
        <dbReference type="Proteomes" id="UP000019478"/>
    </source>
</evidence>
<dbReference type="STRING" id="1182542.W9XP09"/>
<accession>W9XP09</accession>
<dbReference type="HOGENOM" id="CLU_2183626_0_0_1"/>